<dbReference type="InterPro" id="IPR006497">
    <property type="entry name" value="Phage_lambda_VrpO_N"/>
</dbReference>
<evidence type="ECO:0000313" key="5">
    <source>
        <dbReference type="EMBL" id="NOU82798.1"/>
    </source>
</evidence>
<dbReference type="InterPro" id="IPR034829">
    <property type="entry name" value="DnaD-like_sf"/>
</dbReference>
<dbReference type="RefSeq" id="WP_171720093.1">
    <property type="nucleotide sequence ID" value="NZ_WHOB01000086.1"/>
</dbReference>
<sequence length="394" mass="45277">MNSRVNPQPTDGHIRISHEIHRELIRRKFSKRQRDVIDFILTLSWGCGKPSAIIPELKSFEEAGIRKNHIRVVLEGLVAENVIIWDELLNIFQFNKHYDQWTIQPISNSPKRLNELINLNLARPSPNLLKPLLPEKGIQSSNEELSSHISDQVTERETGLPEEGSVSTKNSDSAPDNDVGVQKGKVTSSQKRNSSVPIKGTVIRKYPSHIKGFIVSKTSIKTNLKRIKRTTRTRTDIEVSKNKEYSFQSIIRDYENNFTASRDITPFEEEDLQTLFDDYGGEWFHFALREAYRLGTEKRNLAYVRGILRGYRERGGMDKRESRKHSDASEATVTPRNYNKPQYQRGSKRKPKIPILLDNGSGYIPTPVEMAEMMRKAQEIKESKALERAVVSHR</sequence>
<gene>
    <name evidence="5" type="ORF">GC101_28440</name>
</gene>
<dbReference type="SUPFAM" id="SSF158499">
    <property type="entry name" value="DnaD domain-like"/>
    <property type="match status" value="1"/>
</dbReference>
<evidence type="ECO:0000313" key="6">
    <source>
        <dbReference type="Proteomes" id="UP000596857"/>
    </source>
</evidence>
<feature type="region of interest" description="Disordered" evidence="2">
    <location>
        <begin position="315"/>
        <end position="356"/>
    </location>
</feature>
<evidence type="ECO:0000259" key="3">
    <source>
        <dbReference type="Pfam" id="PF04492"/>
    </source>
</evidence>
<dbReference type="EMBL" id="WHOB01000086">
    <property type="protein sequence ID" value="NOU82798.1"/>
    <property type="molecule type" value="Genomic_DNA"/>
</dbReference>
<feature type="compositionally biased region" description="Polar residues" evidence="2">
    <location>
        <begin position="165"/>
        <end position="174"/>
    </location>
</feature>
<feature type="compositionally biased region" description="Basic and acidic residues" evidence="2">
    <location>
        <begin position="315"/>
        <end position="328"/>
    </location>
</feature>
<feature type="domain" description="Bacteriophage lambda Replication protein O N-terminal" evidence="3">
    <location>
        <begin position="10"/>
        <end position="101"/>
    </location>
</feature>
<evidence type="ECO:0000259" key="4">
    <source>
        <dbReference type="Pfam" id="PF07261"/>
    </source>
</evidence>
<feature type="domain" description="DnaB/C C-terminal" evidence="4">
    <location>
        <begin position="252"/>
        <end position="324"/>
    </location>
</feature>
<dbReference type="Pfam" id="PF07261">
    <property type="entry name" value="DnaB_2"/>
    <property type="match status" value="1"/>
</dbReference>
<proteinExistence type="inferred from homology"/>
<dbReference type="Pfam" id="PF04492">
    <property type="entry name" value="Phage_rep_O"/>
    <property type="match status" value="1"/>
</dbReference>
<name>A0ABX1YP11_9BACL</name>
<comment type="caution">
    <text evidence="5">The sequence shown here is derived from an EMBL/GenBank/DDBJ whole genome shotgun (WGS) entry which is preliminary data.</text>
</comment>
<feature type="compositionally biased region" description="Polar residues" evidence="2">
    <location>
        <begin position="329"/>
        <end position="345"/>
    </location>
</feature>
<dbReference type="InterPro" id="IPR006343">
    <property type="entry name" value="DnaB/C_C"/>
</dbReference>
<keyword evidence="6" id="KW-1185">Reference proteome</keyword>
<dbReference type="Gene3D" id="1.10.10.10">
    <property type="entry name" value="Winged helix-like DNA-binding domain superfamily/Winged helix DNA-binding domain"/>
    <property type="match status" value="1"/>
</dbReference>
<protein>
    <submittedName>
        <fullName evidence="5">DnaD domain protein</fullName>
    </submittedName>
</protein>
<evidence type="ECO:0000256" key="1">
    <source>
        <dbReference type="ARBA" id="ARBA00093462"/>
    </source>
</evidence>
<dbReference type="Proteomes" id="UP000596857">
    <property type="component" value="Unassembled WGS sequence"/>
</dbReference>
<dbReference type="Gene3D" id="1.10.10.630">
    <property type="entry name" value="DnaD domain-like"/>
    <property type="match status" value="1"/>
</dbReference>
<comment type="similarity">
    <text evidence="1">Belongs to the DnaB/DnaD family.</text>
</comment>
<reference evidence="5 6" key="1">
    <citation type="submission" date="2019-10" db="EMBL/GenBank/DDBJ databases">
        <title>Description of Paenibacillus terricola sp. nov.</title>
        <authorList>
            <person name="Carlier A."/>
            <person name="Qi S."/>
        </authorList>
    </citation>
    <scope>NUCLEOTIDE SEQUENCE [LARGE SCALE GENOMIC DNA]</scope>
    <source>
        <strain evidence="5 6">LMG 31459</strain>
    </source>
</reference>
<dbReference type="NCBIfam" id="TIGR01446">
    <property type="entry name" value="DnaD_dom"/>
    <property type="match status" value="1"/>
</dbReference>
<dbReference type="InterPro" id="IPR036388">
    <property type="entry name" value="WH-like_DNA-bd_sf"/>
</dbReference>
<accession>A0ABX1YP11</accession>
<organism evidence="5 6">
    <name type="scientific">Paenibacillus phytohabitans</name>
    <dbReference type="NCBI Taxonomy" id="2654978"/>
    <lineage>
        <taxon>Bacteria</taxon>
        <taxon>Bacillati</taxon>
        <taxon>Bacillota</taxon>
        <taxon>Bacilli</taxon>
        <taxon>Bacillales</taxon>
        <taxon>Paenibacillaceae</taxon>
        <taxon>Paenibacillus</taxon>
    </lineage>
</organism>
<feature type="region of interest" description="Disordered" evidence="2">
    <location>
        <begin position="140"/>
        <end position="196"/>
    </location>
</feature>
<evidence type="ECO:0000256" key="2">
    <source>
        <dbReference type="SAM" id="MobiDB-lite"/>
    </source>
</evidence>
<feature type="compositionally biased region" description="Polar residues" evidence="2">
    <location>
        <begin position="140"/>
        <end position="152"/>
    </location>
</feature>
<feature type="compositionally biased region" description="Polar residues" evidence="2">
    <location>
        <begin position="185"/>
        <end position="196"/>
    </location>
</feature>